<proteinExistence type="predicted"/>
<evidence type="ECO:0000313" key="2">
    <source>
        <dbReference type="EMBL" id="QHT90119.1"/>
    </source>
</evidence>
<keyword evidence="1" id="KW-1133">Transmembrane helix</keyword>
<keyword evidence="1" id="KW-0472">Membrane</keyword>
<evidence type="ECO:0000256" key="1">
    <source>
        <dbReference type="SAM" id="Phobius"/>
    </source>
</evidence>
<reference evidence="2" key="1">
    <citation type="journal article" date="2020" name="Nature">
        <title>Giant virus diversity and host interactions through global metagenomics.</title>
        <authorList>
            <person name="Schulz F."/>
            <person name="Roux S."/>
            <person name="Paez-Espino D."/>
            <person name="Jungbluth S."/>
            <person name="Walsh D.A."/>
            <person name="Denef V.J."/>
            <person name="McMahon K.D."/>
            <person name="Konstantinidis K.T."/>
            <person name="Eloe-Fadrosh E.A."/>
            <person name="Kyrpides N.C."/>
            <person name="Woyke T."/>
        </authorList>
    </citation>
    <scope>NUCLEOTIDE SEQUENCE</scope>
    <source>
        <strain evidence="2">GVMAG-M-3300023184-62</strain>
    </source>
</reference>
<name>A0A6C0IBL2_9ZZZZ</name>
<organism evidence="2">
    <name type="scientific">viral metagenome</name>
    <dbReference type="NCBI Taxonomy" id="1070528"/>
    <lineage>
        <taxon>unclassified sequences</taxon>
        <taxon>metagenomes</taxon>
        <taxon>organismal metagenomes</taxon>
    </lineage>
</organism>
<keyword evidence="1" id="KW-0812">Transmembrane</keyword>
<sequence length="119" mass="13218">MSMFVLHAFHLFAVVPFFLYVALTRSSMPTAVFYSLIALGIVLVVYHGYKAVVRYMGGSNYWWVNLIHALIVGPLLIYIGVKQKEAPRAAYEGLFLLTFAALGYHLKELAEDVGGSSKS</sequence>
<protein>
    <submittedName>
        <fullName evidence="2">Uncharacterized protein</fullName>
    </submittedName>
</protein>
<dbReference type="EMBL" id="MN740152">
    <property type="protein sequence ID" value="QHT90119.1"/>
    <property type="molecule type" value="Genomic_DNA"/>
</dbReference>
<feature type="transmembrane region" description="Helical" evidence="1">
    <location>
        <begin position="61"/>
        <end position="81"/>
    </location>
</feature>
<feature type="transmembrane region" description="Helical" evidence="1">
    <location>
        <begin position="31"/>
        <end position="49"/>
    </location>
</feature>
<feature type="transmembrane region" description="Helical" evidence="1">
    <location>
        <begin position="6"/>
        <end position="24"/>
    </location>
</feature>
<dbReference type="AlphaFoldDB" id="A0A6C0IBL2"/>
<accession>A0A6C0IBL2</accession>